<dbReference type="Proteomes" id="UP001159363">
    <property type="component" value="Chromosome 10"/>
</dbReference>
<proteinExistence type="predicted"/>
<evidence type="ECO:0000313" key="3">
    <source>
        <dbReference type="Proteomes" id="UP001159363"/>
    </source>
</evidence>
<evidence type="ECO:0000256" key="1">
    <source>
        <dbReference type="SAM" id="MobiDB-lite"/>
    </source>
</evidence>
<evidence type="ECO:0000313" key="2">
    <source>
        <dbReference type="EMBL" id="KAJ8873157.1"/>
    </source>
</evidence>
<accession>A0ABQ9GMC1</accession>
<keyword evidence="3" id="KW-1185">Reference proteome</keyword>
<feature type="region of interest" description="Disordered" evidence="1">
    <location>
        <begin position="78"/>
        <end position="99"/>
    </location>
</feature>
<name>A0ABQ9GMC1_9NEOP</name>
<protein>
    <submittedName>
        <fullName evidence="2">Uncharacterized protein</fullName>
    </submittedName>
</protein>
<reference evidence="2 3" key="1">
    <citation type="submission" date="2023-02" db="EMBL/GenBank/DDBJ databases">
        <title>LHISI_Scaffold_Assembly.</title>
        <authorList>
            <person name="Stuart O.P."/>
            <person name="Cleave R."/>
            <person name="Magrath M.J.L."/>
            <person name="Mikheyev A.S."/>
        </authorList>
    </citation>
    <scope>NUCLEOTIDE SEQUENCE [LARGE SCALE GENOMIC DNA]</scope>
    <source>
        <strain evidence="2">Daus_M_001</strain>
        <tissue evidence="2">Leg muscle</tissue>
    </source>
</reference>
<comment type="caution">
    <text evidence="2">The sequence shown here is derived from an EMBL/GenBank/DDBJ whole genome shotgun (WGS) entry which is preliminary data.</text>
</comment>
<sequence>MAYKNTKWVCLPHDKHQLRQQQSKQQLTENACTKAWQQATQSQPAPQRPPRNAFVPHWARYRQPQPVNAQNRNNWLQSEAAFPALANDPIPHNPTPSGA</sequence>
<organism evidence="2 3">
    <name type="scientific">Dryococelus australis</name>
    <dbReference type="NCBI Taxonomy" id="614101"/>
    <lineage>
        <taxon>Eukaryota</taxon>
        <taxon>Metazoa</taxon>
        <taxon>Ecdysozoa</taxon>
        <taxon>Arthropoda</taxon>
        <taxon>Hexapoda</taxon>
        <taxon>Insecta</taxon>
        <taxon>Pterygota</taxon>
        <taxon>Neoptera</taxon>
        <taxon>Polyneoptera</taxon>
        <taxon>Phasmatodea</taxon>
        <taxon>Verophasmatodea</taxon>
        <taxon>Anareolatae</taxon>
        <taxon>Phasmatidae</taxon>
        <taxon>Eurycanthinae</taxon>
        <taxon>Dryococelus</taxon>
    </lineage>
</organism>
<gene>
    <name evidence="2" type="ORF">PR048_026774</name>
</gene>
<dbReference type="EMBL" id="JARBHB010000011">
    <property type="protein sequence ID" value="KAJ8873157.1"/>
    <property type="molecule type" value="Genomic_DNA"/>
</dbReference>